<evidence type="ECO:0000313" key="3">
    <source>
        <dbReference type="Proteomes" id="UP001500063"/>
    </source>
</evidence>
<keyword evidence="3" id="KW-1185">Reference proteome</keyword>
<name>A0ABN0WB92_9ACTN</name>
<organism evidence="2 3">
    <name type="scientific">Streptomyces blastmyceticus</name>
    <dbReference type="NCBI Taxonomy" id="68180"/>
    <lineage>
        <taxon>Bacteria</taxon>
        <taxon>Bacillati</taxon>
        <taxon>Actinomycetota</taxon>
        <taxon>Actinomycetes</taxon>
        <taxon>Kitasatosporales</taxon>
        <taxon>Streptomycetaceae</taxon>
        <taxon>Streptomyces</taxon>
    </lineage>
</organism>
<evidence type="ECO:0008006" key="4">
    <source>
        <dbReference type="Google" id="ProtNLM"/>
    </source>
</evidence>
<evidence type="ECO:0000256" key="1">
    <source>
        <dbReference type="SAM" id="MobiDB-lite"/>
    </source>
</evidence>
<reference evidence="2 3" key="1">
    <citation type="journal article" date="2019" name="Int. J. Syst. Evol. Microbiol.">
        <title>The Global Catalogue of Microorganisms (GCM) 10K type strain sequencing project: providing services to taxonomists for standard genome sequencing and annotation.</title>
        <authorList>
            <consortium name="The Broad Institute Genomics Platform"/>
            <consortium name="The Broad Institute Genome Sequencing Center for Infectious Disease"/>
            <person name="Wu L."/>
            <person name="Ma J."/>
        </authorList>
    </citation>
    <scope>NUCLEOTIDE SEQUENCE [LARGE SCALE GENOMIC DNA]</scope>
    <source>
        <strain evidence="2 3">JCM 4565</strain>
    </source>
</reference>
<sequence length="126" mass="13053">MSDARIRLASAGGDSGTHKASQKPWTTAGGVAGELHEDMKSALTDLEHAHDGIKSGTTGFASASALSGILGGWGDRLGAVRDECHGLDGTLKTVGTKFGENDVKVQESFDATKSKIDAYSQPKQGH</sequence>
<gene>
    <name evidence="2" type="ORF">GCM10010319_04030</name>
</gene>
<accession>A0ABN0WB92</accession>
<dbReference type="RefSeq" id="WP_344115360.1">
    <property type="nucleotide sequence ID" value="NZ_BAAABW010000001.1"/>
</dbReference>
<comment type="caution">
    <text evidence="2">The sequence shown here is derived from an EMBL/GenBank/DDBJ whole genome shotgun (WGS) entry which is preliminary data.</text>
</comment>
<dbReference type="EMBL" id="BAAABW010000001">
    <property type="protein sequence ID" value="GAA0331252.1"/>
    <property type="molecule type" value="Genomic_DNA"/>
</dbReference>
<feature type="region of interest" description="Disordered" evidence="1">
    <location>
        <begin position="1"/>
        <end position="26"/>
    </location>
</feature>
<dbReference type="Proteomes" id="UP001500063">
    <property type="component" value="Unassembled WGS sequence"/>
</dbReference>
<protein>
    <recommendedName>
        <fullName evidence="4">Excreted virulence factor EspC (Type VII ESX diderm)</fullName>
    </recommendedName>
</protein>
<proteinExistence type="predicted"/>
<evidence type="ECO:0000313" key="2">
    <source>
        <dbReference type="EMBL" id="GAA0331252.1"/>
    </source>
</evidence>